<evidence type="ECO:0000313" key="11">
    <source>
        <dbReference type="EMBL" id="MFD1694751.1"/>
    </source>
</evidence>
<organism evidence="11 12">
    <name type="scientific">Roseibium aestuarii</name>
    <dbReference type="NCBI Taxonomy" id="2600299"/>
    <lineage>
        <taxon>Bacteria</taxon>
        <taxon>Pseudomonadati</taxon>
        <taxon>Pseudomonadota</taxon>
        <taxon>Alphaproteobacteria</taxon>
        <taxon>Hyphomicrobiales</taxon>
        <taxon>Stappiaceae</taxon>
        <taxon>Roseibium</taxon>
    </lineage>
</organism>
<dbReference type="Gene3D" id="1.20.1560.10">
    <property type="entry name" value="ABC transporter type 1, transmembrane domain"/>
    <property type="match status" value="1"/>
</dbReference>
<comment type="caution">
    <text evidence="11">The sequence shown here is derived from an EMBL/GenBank/DDBJ whole genome shotgun (WGS) entry which is preliminary data.</text>
</comment>
<evidence type="ECO:0000259" key="9">
    <source>
        <dbReference type="PROSITE" id="PS50893"/>
    </source>
</evidence>
<keyword evidence="5 8" id="KW-1133">Transmembrane helix</keyword>
<dbReference type="InterPro" id="IPR027417">
    <property type="entry name" value="P-loop_NTPase"/>
</dbReference>
<sequence length="664" mass="69492">MPDNEPENVPDNENDKNDMNQAPQATTADHDANRAPNVTVAVTGTSPSGADLSGGAADAGSRPSGQALLAPAEMRAMRRAGNMMSLSDLLWIPQAGVIAWLVAALLSGADGEAGQSAANSLPVILAAAAVFLLLAFARLRLNLSAQTLALETGRGARTRLRRDLLAAFAAASPSAPLPGSGEMAAHMGEQVEAVGPYLSNFMPQKVRLSIVPLGILFATACVSWLAALILLVAGPLIPVFMALIGLRAKAASLGQQKELTRMSGMLMDRLRGLETLRLFGAVERTRDEIEEAGTRFRIGTMKVLRIAFLSSTVLELFSALGIAFMAVFVGFSLLGDVTTGTWGAPLSFGAGLFILLLAPDFFAPLRAYSAAYHERAAGLAALETLAELNERLASAQSCEAATASARADSAAASPIGGGPGDRALGGRNLSLPGAGVSLALEGVTLSLGGHRVLNDLSLRVNAGDHLLLSGPSGSGKTTLLDLLLGFHRPDRGRILVSGFDLESLDLDWWRDHVAWLGQAPVLFHGSLRANLRIADARAGDRDCLDALALAGCGELLARLPRGLDTPIGENGFGLSIGEQRRVALARAALRKDARLILADEPTAGLDRDTADAVIEGLMTLGRDRTLLIATHDEALLDRGLPVLEFGRLEASVPPVDDDTQGRDA</sequence>
<feature type="transmembrane region" description="Helical" evidence="8">
    <location>
        <begin position="346"/>
        <end position="365"/>
    </location>
</feature>
<dbReference type="InterPro" id="IPR039421">
    <property type="entry name" value="Type_1_exporter"/>
</dbReference>
<dbReference type="SMART" id="SM00382">
    <property type="entry name" value="AAA"/>
    <property type="match status" value="1"/>
</dbReference>
<keyword evidence="12" id="KW-1185">Reference proteome</keyword>
<dbReference type="RefSeq" id="WP_208998653.1">
    <property type="nucleotide sequence ID" value="NZ_JBHUFA010000001.1"/>
</dbReference>
<dbReference type="Pfam" id="PF00005">
    <property type="entry name" value="ABC_tran"/>
    <property type="match status" value="1"/>
</dbReference>
<dbReference type="CDD" id="cd18584">
    <property type="entry name" value="ABC_6TM_AarD_CydD"/>
    <property type="match status" value="1"/>
</dbReference>
<dbReference type="Pfam" id="PF00664">
    <property type="entry name" value="ABC_membrane"/>
    <property type="match status" value="1"/>
</dbReference>
<dbReference type="NCBIfam" id="TIGR02857">
    <property type="entry name" value="CydD"/>
    <property type="match status" value="1"/>
</dbReference>
<dbReference type="PROSITE" id="PS50893">
    <property type="entry name" value="ABC_TRANSPORTER_2"/>
    <property type="match status" value="1"/>
</dbReference>
<dbReference type="PROSITE" id="PS50929">
    <property type="entry name" value="ABC_TM1F"/>
    <property type="match status" value="1"/>
</dbReference>
<protein>
    <submittedName>
        <fullName evidence="11">Thiol reductant ABC exporter subunit CydD</fullName>
    </submittedName>
</protein>
<evidence type="ECO:0000256" key="1">
    <source>
        <dbReference type="ARBA" id="ARBA00004651"/>
    </source>
</evidence>
<keyword evidence="4" id="KW-0067">ATP-binding</keyword>
<feature type="compositionally biased region" description="Low complexity" evidence="7">
    <location>
        <begin position="46"/>
        <end position="61"/>
    </location>
</feature>
<evidence type="ECO:0000313" key="12">
    <source>
        <dbReference type="Proteomes" id="UP001597327"/>
    </source>
</evidence>
<dbReference type="SUPFAM" id="SSF52540">
    <property type="entry name" value="P-loop containing nucleoside triphosphate hydrolases"/>
    <property type="match status" value="1"/>
</dbReference>
<feature type="transmembrane region" description="Helical" evidence="8">
    <location>
        <begin position="306"/>
        <end position="334"/>
    </location>
</feature>
<evidence type="ECO:0000256" key="2">
    <source>
        <dbReference type="ARBA" id="ARBA00022692"/>
    </source>
</evidence>
<dbReference type="InterPro" id="IPR003439">
    <property type="entry name" value="ABC_transporter-like_ATP-bd"/>
</dbReference>
<keyword evidence="3" id="KW-0547">Nucleotide-binding</keyword>
<name>A0ABW4JT80_9HYPH</name>
<evidence type="ECO:0000256" key="3">
    <source>
        <dbReference type="ARBA" id="ARBA00022741"/>
    </source>
</evidence>
<feature type="region of interest" description="Disordered" evidence="7">
    <location>
        <begin position="1"/>
        <end position="64"/>
    </location>
</feature>
<dbReference type="Gene3D" id="3.40.50.300">
    <property type="entry name" value="P-loop containing nucleotide triphosphate hydrolases"/>
    <property type="match status" value="1"/>
</dbReference>
<feature type="transmembrane region" description="Helical" evidence="8">
    <location>
        <begin position="121"/>
        <end position="139"/>
    </location>
</feature>
<dbReference type="InterPro" id="IPR011527">
    <property type="entry name" value="ABC1_TM_dom"/>
</dbReference>
<dbReference type="EMBL" id="JBHUFA010000001">
    <property type="protein sequence ID" value="MFD1694751.1"/>
    <property type="molecule type" value="Genomic_DNA"/>
</dbReference>
<dbReference type="PANTHER" id="PTHR24221:SF261">
    <property type="entry name" value="GLUTATHIONE_L-CYSTEINE TRANSPORT SYSTEM ATP-BINDING_PERMEASE PROTEIN CYDD"/>
    <property type="match status" value="1"/>
</dbReference>
<dbReference type="InterPro" id="IPR003593">
    <property type="entry name" value="AAA+_ATPase"/>
</dbReference>
<evidence type="ECO:0000256" key="7">
    <source>
        <dbReference type="SAM" id="MobiDB-lite"/>
    </source>
</evidence>
<dbReference type="SUPFAM" id="SSF90123">
    <property type="entry name" value="ABC transporter transmembrane region"/>
    <property type="match status" value="1"/>
</dbReference>
<feature type="domain" description="ABC transmembrane type-1" evidence="10">
    <location>
        <begin position="83"/>
        <end position="377"/>
    </location>
</feature>
<reference evidence="12" key="1">
    <citation type="journal article" date="2019" name="Int. J. Syst. Evol. Microbiol.">
        <title>The Global Catalogue of Microorganisms (GCM) 10K type strain sequencing project: providing services to taxonomists for standard genome sequencing and annotation.</title>
        <authorList>
            <consortium name="The Broad Institute Genomics Platform"/>
            <consortium name="The Broad Institute Genome Sequencing Center for Infectious Disease"/>
            <person name="Wu L."/>
            <person name="Ma J."/>
        </authorList>
    </citation>
    <scope>NUCLEOTIDE SEQUENCE [LARGE SCALE GENOMIC DNA]</scope>
    <source>
        <strain evidence="12">JCM 3369</strain>
    </source>
</reference>
<dbReference type="InterPro" id="IPR036640">
    <property type="entry name" value="ABC1_TM_sf"/>
</dbReference>
<evidence type="ECO:0000256" key="5">
    <source>
        <dbReference type="ARBA" id="ARBA00022989"/>
    </source>
</evidence>
<feature type="domain" description="ABC transporter" evidence="9">
    <location>
        <begin position="438"/>
        <end position="664"/>
    </location>
</feature>
<feature type="compositionally biased region" description="Acidic residues" evidence="7">
    <location>
        <begin position="1"/>
        <end position="12"/>
    </location>
</feature>
<comment type="subcellular location">
    <subcellularLocation>
        <location evidence="1">Cell membrane</location>
        <topology evidence="1">Multi-pass membrane protein</topology>
    </subcellularLocation>
</comment>
<proteinExistence type="predicted"/>
<accession>A0ABW4JT80</accession>
<evidence type="ECO:0000256" key="6">
    <source>
        <dbReference type="ARBA" id="ARBA00023136"/>
    </source>
</evidence>
<dbReference type="Proteomes" id="UP001597327">
    <property type="component" value="Unassembled WGS sequence"/>
</dbReference>
<dbReference type="InterPro" id="IPR014216">
    <property type="entry name" value="ABC_transptr_CydD"/>
</dbReference>
<evidence type="ECO:0000256" key="8">
    <source>
        <dbReference type="SAM" id="Phobius"/>
    </source>
</evidence>
<dbReference type="PANTHER" id="PTHR24221">
    <property type="entry name" value="ATP-BINDING CASSETTE SUB-FAMILY B"/>
    <property type="match status" value="1"/>
</dbReference>
<keyword evidence="2 8" id="KW-0812">Transmembrane</keyword>
<keyword evidence="6 8" id="KW-0472">Membrane</keyword>
<evidence type="ECO:0000256" key="4">
    <source>
        <dbReference type="ARBA" id="ARBA00022840"/>
    </source>
</evidence>
<feature type="transmembrane region" description="Helical" evidence="8">
    <location>
        <begin position="89"/>
        <end position="109"/>
    </location>
</feature>
<evidence type="ECO:0000259" key="10">
    <source>
        <dbReference type="PROSITE" id="PS50929"/>
    </source>
</evidence>
<gene>
    <name evidence="11" type="primary">cydD</name>
    <name evidence="11" type="ORF">ACFSC7_04430</name>
</gene>